<comment type="caution">
    <text evidence="2">The sequence shown here is derived from an EMBL/GenBank/DDBJ whole genome shotgun (WGS) entry which is preliminary data.</text>
</comment>
<keyword evidence="3" id="KW-1185">Reference proteome</keyword>
<feature type="chain" id="PRO_5015931509" evidence="1">
    <location>
        <begin position="25"/>
        <end position="120"/>
    </location>
</feature>
<dbReference type="RefSeq" id="WP_110985659.1">
    <property type="nucleotide sequence ID" value="NZ_CAWNWM010000004.1"/>
</dbReference>
<name>A0A2W1K1F6_9CYAN</name>
<evidence type="ECO:0000313" key="2">
    <source>
        <dbReference type="EMBL" id="PZD73997.1"/>
    </source>
</evidence>
<dbReference type="EMBL" id="PQWO01000004">
    <property type="protein sequence ID" value="PZD73997.1"/>
    <property type="molecule type" value="Genomic_DNA"/>
</dbReference>
<feature type="signal peptide" evidence="1">
    <location>
        <begin position="1"/>
        <end position="24"/>
    </location>
</feature>
<keyword evidence="1" id="KW-0732">Signal</keyword>
<evidence type="ECO:0000313" key="3">
    <source>
        <dbReference type="Proteomes" id="UP000248857"/>
    </source>
</evidence>
<dbReference type="AlphaFoldDB" id="A0A2W1K1F6"/>
<accession>A0A2W1K1F6</accession>
<gene>
    <name evidence="2" type="ORF">C1752_01695</name>
</gene>
<dbReference type="Proteomes" id="UP000248857">
    <property type="component" value="Unassembled WGS sequence"/>
</dbReference>
<organism evidence="2 3">
    <name type="scientific">Acaryochloris thomasi RCC1774</name>
    <dbReference type="NCBI Taxonomy" id="1764569"/>
    <lineage>
        <taxon>Bacteria</taxon>
        <taxon>Bacillati</taxon>
        <taxon>Cyanobacteriota</taxon>
        <taxon>Cyanophyceae</taxon>
        <taxon>Acaryochloridales</taxon>
        <taxon>Acaryochloridaceae</taxon>
        <taxon>Acaryochloris</taxon>
        <taxon>Acaryochloris thomasi</taxon>
    </lineage>
</organism>
<dbReference type="OrthoDB" id="9838102at2"/>
<reference evidence="2 3" key="1">
    <citation type="journal article" date="2018" name="Sci. Rep.">
        <title>A novel species of the marine cyanobacterium Acaryochloris with a unique pigment content and lifestyle.</title>
        <authorList>
            <person name="Partensky F."/>
            <person name="Six C."/>
            <person name="Ratin M."/>
            <person name="Garczarek L."/>
            <person name="Vaulot D."/>
            <person name="Probert I."/>
            <person name="Calteau A."/>
            <person name="Gourvil P."/>
            <person name="Marie D."/>
            <person name="Grebert T."/>
            <person name="Bouchier C."/>
            <person name="Le Panse S."/>
            <person name="Gachenot M."/>
            <person name="Rodriguez F."/>
            <person name="Garrido J.L."/>
        </authorList>
    </citation>
    <scope>NUCLEOTIDE SEQUENCE [LARGE SCALE GENOMIC DNA]</scope>
    <source>
        <strain evidence="2 3">RCC1774</strain>
    </source>
</reference>
<sequence>MSFPYRLSSIAAVMAMCFAAPAGAAPLQKRPSHTSNLPKSGLLIASPFRKEISPAHQRRKQLMEMLVMQMEVADMASESLTSDDPDIKQLAQEMLDESNKISAKILDMLDPRNPPFRNDR</sequence>
<evidence type="ECO:0000256" key="1">
    <source>
        <dbReference type="SAM" id="SignalP"/>
    </source>
</evidence>
<protein>
    <submittedName>
        <fullName evidence="2">Uncharacterized protein</fullName>
    </submittedName>
</protein>
<proteinExistence type="predicted"/>